<accession>A0A1D8BJ96</accession>
<dbReference type="SUPFAM" id="SSF53756">
    <property type="entry name" value="UDP-Glycosyltransferase/glycogen phosphorylase"/>
    <property type="match status" value="1"/>
</dbReference>
<dbReference type="Gene3D" id="3.40.50.2000">
    <property type="entry name" value="Glycogen Phosphorylase B"/>
    <property type="match status" value="1"/>
</dbReference>
<gene>
    <name evidence="1" type="primary">SIFV2_gp41</name>
</gene>
<reference evidence="1" key="1">
    <citation type="journal article" date="2014" name="Mol. Microbiol.">
        <title>Inter-viral conflicts that exploit host CRISPR immune systems of Sulfolobus.</title>
        <authorList>
            <person name="Erdmann S."/>
            <person name="Le Moine Bauer S."/>
            <person name="Garrett R.A."/>
        </authorList>
    </citation>
    <scope>NUCLEOTIDE SEQUENCE [LARGE SCALE GENOMIC DNA]</scope>
</reference>
<evidence type="ECO:0000313" key="1">
    <source>
        <dbReference type="EMBL" id="AOS58396.1"/>
    </source>
</evidence>
<protein>
    <submittedName>
        <fullName evidence="1">Lipothrixviral glycosyltransferase</fullName>
    </submittedName>
</protein>
<dbReference type="GO" id="GO:0016740">
    <property type="term" value="F:transferase activity"/>
    <property type="evidence" value="ECO:0007669"/>
    <property type="project" value="UniProtKB-KW"/>
</dbReference>
<reference evidence="1" key="2">
    <citation type="submission" date="2016-06" db="EMBL/GenBank/DDBJ databases">
        <authorList>
            <person name="Kjaerup R.B."/>
            <person name="Dalgaard T.S."/>
            <person name="Juul-Madsen H.R."/>
        </authorList>
    </citation>
    <scope>NUCLEOTIDE SEQUENCE</scope>
</reference>
<sequence length="362" mass="42263">MYHEMKIKDLYVAVKLLPWCNIFIPDPLFIKHMKIALVRDIMNNSFGRQATLLEKGLKELGHEVTSFEKNSIRKEDLPPGFNDYIYYTIFNTQLFWKGIPKHGKNIVFEVADTDAISSVALYFFRHQPVDEIIVPSQWSKNAFYTLKLPIPQPIHVIPHALNPSMFSYPPKEMPHPCVLAILPHSWDRKGGDIVERAFRELMNSGYHFYPLILVANMLEPRLKGLNAIKAPLPDPDYYSLFAGCDILFYPVRGGAFEIPVIEALSLGLDVVVTEKGAWSEWILNNDDVYWIKVNKKVKLWYTNPFHVGYFLDPDYHDAYQKLVMALANWHPEKKKENLENRAILYRERYNYMNIAKEWEKIL</sequence>
<keyword evidence="1" id="KW-0808">Transferase</keyword>
<name>A0A1D8BJ96_SIFV</name>
<dbReference type="EMBL" id="KX467643">
    <property type="protein sequence ID" value="AOS58396.1"/>
    <property type="molecule type" value="Genomic_DNA"/>
</dbReference>
<organism evidence="1">
    <name type="scientific">Sulfolobus islandicus filamentous virus 2</name>
    <dbReference type="NCBI Taxonomy" id="1902331"/>
    <lineage>
        <taxon>Viruses</taxon>
        <taxon>Adnaviria</taxon>
        <taxon>Zilligvirae</taxon>
        <taxon>Taleaviricota</taxon>
        <taxon>Tokiviricetes</taxon>
        <taxon>Ligamenvirales</taxon>
        <taxon>Lipothrixviridae</taxon>
        <taxon>Betalipothrixvirus</taxon>
        <taxon>Betalipothrixvirus hveragerdiense</taxon>
        <taxon>Sulfolobus islandicus filamentous virus</taxon>
    </lineage>
</organism>
<proteinExistence type="predicted"/>
<dbReference type="Proteomes" id="UP000223173">
    <property type="component" value="Segment"/>
</dbReference>